<dbReference type="EMBL" id="JAODUP010000730">
    <property type="protein sequence ID" value="KAK2144790.1"/>
    <property type="molecule type" value="Genomic_DNA"/>
</dbReference>
<sequence>MAESEMFSISLSVDGRIKLANYLQLIDATHTFYEAIEECLAQNHMFDIIIMIVLMAQWLEHCAPNCQSAGLDYCFRDGKVLLCKACCSAKLLHKPCPLINNGRKLIESETGEKLWRGRHCDIDVKTGCHAFTREEEDICVVIPLVQFGLQGPVCHLLPLAPGSSQRSRSKAVVTGAWSLCRLSIALHTVRVKSWTIQIEG</sequence>
<protein>
    <submittedName>
        <fullName evidence="1">Uncharacterized protein</fullName>
    </submittedName>
</protein>
<organism evidence="1 2">
    <name type="scientific">Paralvinella palmiformis</name>
    <dbReference type="NCBI Taxonomy" id="53620"/>
    <lineage>
        <taxon>Eukaryota</taxon>
        <taxon>Metazoa</taxon>
        <taxon>Spiralia</taxon>
        <taxon>Lophotrochozoa</taxon>
        <taxon>Annelida</taxon>
        <taxon>Polychaeta</taxon>
        <taxon>Sedentaria</taxon>
        <taxon>Canalipalpata</taxon>
        <taxon>Terebellida</taxon>
        <taxon>Terebelliformia</taxon>
        <taxon>Alvinellidae</taxon>
        <taxon>Paralvinella</taxon>
    </lineage>
</organism>
<comment type="caution">
    <text evidence="1">The sequence shown here is derived from an EMBL/GenBank/DDBJ whole genome shotgun (WGS) entry which is preliminary data.</text>
</comment>
<accession>A0AAD9MTF5</accession>
<keyword evidence="2" id="KW-1185">Reference proteome</keyword>
<reference evidence="1" key="1">
    <citation type="journal article" date="2023" name="Mol. Biol. Evol.">
        <title>Third-Generation Sequencing Reveals the Adaptive Role of the Epigenome in Three Deep-Sea Polychaetes.</title>
        <authorList>
            <person name="Perez M."/>
            <person name="Aroh O."/>
            <person name="Sun Y."/>
            <person name="Lan Y."/>
            <person name="Juniper S.K."/>
            <person name="Young C.R."/>
            <person name="Angers B."/>
            <person name="Qian P.Y."/>
        </authorList>
    </citation>
    <scope>NUCLEOTIDE SEQUENCE</scope>
    <source>
        <strain evidence="1">P08H-3</strain>
    </source>
</reference>
<dbReference type="Proteomes" id="UP001208570">
    <property type="component" value="Unassembled WGS sequence"/>
</dbReference>
<name>A0AAD9MTF5_9ANNE</name>
<gene>
    <name evidence="1" type="ORF">LSH36_730g00021</name>
</gene>
<proteinExistence type="predicted"/>
<evidence type="ECO:0000313" key="1">
    <source>
        <dbReference type="EMBL" id="KAK2144790.1"/>
    </source>
</evidence>
<dbReference type="AlphaFoldDB" id="A0AAD9MTF5"/>
<evidence type="ECO:0000313" key="2">
    <source>
        <dbReference type="Proteomes" id="UP001208570"/>
    </source>
</evidence>